<dbReference type="InterPro" id="IPR051317">
    <property type="entry name" value="Gfo/Idh/MocA_oxidoreduct"/>
</dbReference>
<accession>A0A2S7T8U6</accession>
<dbReference type="Pfam" id="PF22725">
    <property type="entry name" value="GFO_IDH_MocA_C3"/>
    <property type="match status" value="1"/>
</dbReference>
<proteinExistence type="predicted"/>
<comment type="caution">
    <text evidence="3">The sequence shown here is derived from an EMBL/GenBank/DDBJ whole genome shotgun (WGS) entry which is preliminary data.</text>
</comment>
<dbReference type="InterPro" id="IPR000683">
    <property type="entry name" value="Gfo/Idh/MocA-like_OxRdtase_N"/>
</dbReference>
<dbReference type="Pfam" id="PF01408">
    <property type="entry name" value="GFO_IDH_MocA"/>
    <property type="match status" value="1"/>
</dbReference>
<evidence type="ECO:0000313" key="3">
    <source>
        <dbReference type="EMBL" id="PQJ16074.1"/>
    </source>
</evidence>
<dbReference type="SUPFAM" id="SSF55347">
    <property type="entry name" value="Glyceraldehyde-3-phosphate dehydrogenase-like, C-terminal domain"/>
    <property type="match status" value="1"/>
</dbReference>
<dbReference type="Gene3D" id="3.30.360.10">
    <property type="entry name" value="Dihydrodipicolinate Reductase, domain 2"/>
    <property type="match status" value="1"/>
</dbReference>
<dbReference type="InterPro" id="IPR036291">
    <property type="entry name" value="NAD(P)-bd_dom_sf"/>
</dbReference>
<evidence type="ECO:0000313" key="4">
    <source>
        <dbReference type="Proteomes" id="UP000239366"/>
    </source>
</evidence>
<dbReference type="AlphaFoldDB" id="A0A2S7T8U6"/>
<evidence type="ECO:0000259" key="1">
    <source>
        <dbReference type="Pfam" id="PF01408"/>
    </source>
</evidence>
<dbReference type="PANTHER" id="PTHR43708:SF3">
    <property type="entry name" value="OXIDOREDUCTASE"/>
    <property type="match status" value="1"/>
</dbReference>
<organism evidence="3 4">
    <name type="scientific">Aureicoccus marinus</name>
    <dbReference type="NCBI Taxonomy" id="754435"/>
    <lineage>
        <taxon>Bacteria</taxon>
        <taxon>Pseudomonadati</taxon>
        <taxon>Bacteroidota</taxon>
        <taxon>Flavobacteriia</taxon>
        <taxon>Flavobacteriales</taxon>
        <taxon>Flavobacteriaceae</taxon>
        <taxon>Aureicoccus</taxon>
    </lineage>
</organism>
<dbReference type="RefSeq" id="WP_105001744.1">
    <property type="nucleotide sequence ID" value="NZ_MQVX01000001.1"/>
</dbReference>
<feature type="domain" description="Gfo/Idh/MocA-like oxidoreductase N-terminal" evidence="1">
    <location>
        <begin position="6"/>
        <end position="137"/>
    </location>
</feature>
<dbReference type="OrthoDB" id="9815825at2"/>
<protein>
    <submittedName>
        <fullName evidence="3">Oxidoreductase</fullName>
    </submittedName>
</protein>
<keyword evidence="4" id="KW-1185">Reference proteome</keyword>
<evidence type="ECO:0000259" key="2">
    <source>
        <dbReference type="Pfam" id="PF22725"/>
    </source>
</evidence>
<feature type="domain" description="GFO/IDH/MocA-like oxidoreductase" evidence="2">
    <location>
        <begin position="145"/>
        <end position="276"/>
    </location>
</feature>
<dbReference type="Proteomes" id="UP000239366">
    <property type="component" value="Unassembled WGS sequence"/>
</dbReference>
<name>A0A2S7T8U6_9FLAO</name>
<dbReference type="PANTHER" id="PTHR43708">
    <property type="entry name" value="CONSERVED EXPRESSED OXIDOREDUCTASE (EUROFUNG)"/>
    <property type="match status" value="1"/>
</dbReference>
<dbReference type="InterPro" id="IPR055170">
    <property type="entry name" value="GFO_IDH_MocA-like_dom"/>
</dbReference>
<dbReference type="EMBL" id="MQVX01000001">
    <property type="protein sequence ID" value="PQJ16074.1"/>
    <property type="molecule type" value="Genomic_DNA"/>
</dbReference>
<dbReference type="GO" id="GO:0000166">
    <property type="term" value="F:nucleotide binding"/>
    <property type="evidence" value="ECO:0007669"/>
    <property type="project" value="InterPro"/>
</dbReference>
<gene>
    <name evidence="3" type="ORF">BST99_10365</name>
</gene>
<sequence>MPKKIRLGIVGGGGDSLIGVLHRVASFINDNYVITSAVFAPEFEKSIEFAEEIDIPTDRIYKDFDTMIAEEMKLPEDQRMQVCSVLTPNFLHFPMAKKLLENGFHVICEKPMTTNYDEATTLRDTWKKAGTVFAVTHTYTGYPMVRQMREMIKAGELGPIHKVDASYYQGWINPIIHDAEKRANTWRLDPAKAGISSCMGDIGVHAFNMIEFTTGLSIQSVLCDFNYLYDDNAMDVDGTVLIRMAKHVKGVIRASQVATGEENGLTIKIYGSKGALKWEQENPNFLYYMQEDKPLQVLKPGHAYNSELSLDGTKLPPGHPEGIFDAMANIYLGVARAIRGEEYNDGEFPTMRDGVRGLNFIEASVFSHQRGNVWIPLDPA</sequence>
<reference evidence="4" key="1">
    <citation type="submission" date="2016-11" db="EMBL/GenBank/DDBJ databases">
        <title>Trade-off between light-utilization and light-protection in marine flavobacteria.</title>
        <authorList>
            <person name="Kumagai Y."/>
            <person name="Yoshizawa S."/>
            <person name="Kogure K."/>
        </authorList>
    </citation>
    <scope>NUCLEOTIDE SEQUENCE [LARGE SCALE GENOMIC DNA]</scope>
    <source>
        <strain evidence="4">SG-18</strain>
    </source>
</reference>
<dbReference type="Gene3D" id="3.40.50.720">
    <property type="entry name" value="NAD(P)-binding Rossmann-like Domain"/>
    <property type="match status" value="1"/>
</dbReference>
<dbReference type="SUPFAM" id="SSF51735">
    <property type="entry name" value="NAD(P)-binding Rossmann-fold domains"/>
    <property type="match status" value="1"/>
</dbReference>